<keyword evidence="3" id="KW-0295">Fungicide</keyword>
<dbReference type="InterPro" id="IPR010851">
    <property type="entry name" value="DEFL"/>
</dbReference>
<reference evidence="9" key="2">
    <citation type="submission" date="2024-01" db="EMBL/GenBank/DDBJ databases">
        <authorList>
            <person name="Junaid A."/>
            <person name="Bhatia S."/>
        </authorList>
    </citation>
    <scope>NUCLEOTIDE SEQUENCE</scope>
    <source>
        <strain evidence="9">Urdbean</strain>
        <tissue evidence="9">Leaf</tissue>
    </source>
</reference>
<keyword evidence="6" id="KW-1133">Transmembrane helix</keyword>
<evidence type="ECO:0000256" key="1">
    <source>
        <dbReference type="ARBA" id="ARBA00006722"/>
    </source>
</evidence>
<dbReference type="PANTHER" id="PTHR33830">
    <property type="entry name" value="DEFENSIN-LIKE PROTEIN 184-RELATED"/>
    <property type="match status" value="1"/>
</dbReference>
<proteinExistence type="inferred from homology"/>
<protein>
    <recommendedName>
        <fullName evidence="11">Defensin-like protein</fullName>
    </recommendedName>
</protein>
<dbReference type="GO" id="GO:0031640">
    <property type="term" value="P:killing of cells of another organism"/>
    <property type="evidence" value="ECO:0007669"/>
    <property type="project" value="UniProtKB-KW"/>
</dbReference>
<comment type="similarity">
    <text evidence="1">Belongs to the DEFL family.</text>
</comment>
<keyword evidence="5" id="KW-1015">Disulfide bond</keyword>
<dbReference type="EMBL" id="CP144698">
    <property type="protein sequence ID" value="WVZ17122.1"/>
    <property type="molecule type" value="Genomic_DNA"/>
</dbReference>
<evidence type="ECO:0008006" key="11">
    <source>
        <dbReference type="Google" id="ProtNLM"/>
    </source>
</evidence>
<sequence length="112" mass="12749">MCIEHIYITQKDIESKVYCFRYTQLLEMTKFFFSQILVFILIISVISRTDAAAAKRCQKEIYSTNCTINKCQSDCLSRYPNLQATGNCNLNSGNNGYACVCTYNCKGKPNLV</sequence>
<name>A0AAQ3NV62_VIGMU</name>
<evidence type="ECO:0000256" key="6">
    <source>
        <dbReference type="SAM" id="Phobius"/>
    </source>
</evidence>
<dbReference type="GO" id="GO:0050832">
    <property type="term" value="P:defense response to fungus"/>
    <property type="evidence" value="ECO:0007669"/>
    <property type="project" value="UniProtKB-KW"/>
</dbReference>
<keyword evidence="2" id="KW-0929">Antimicrobial</keyword>
<keyword evidence="6" id="KW-0472">Membrane</keyword>
<evidence type="ECO:0000313" key="7">
    <source>
        <dbReference type="EMBL" id="WVZ17121.1"/>
    </source>
</evidence>
<dbReference type="EMBL" id="CP144698">
    <property type="protein sequence ID" value="WVZ17126.1"/>
    <property type="molecule type" value="Genomic_DNA"/>
</dbReference>
<gene>
    <name evidence="7" type="ORF">V8G54_010103</name>
    <name evidence="8" type="ORF">V8G54_010104</name>
    <name evidence="9" type="ORF">V8G54_010108</name>
</gene>
<evidence type="ECO:0000313" key="8">
    <source>
        <dbReference type="EMBL" id="WVZ17122.1"/>
    </source>
</evidence>
<dbReference type="AlphaFoldDB" id="A0AAQ3NV62"/>
<dbReference type="EMBL" id="CP144698">
    <property type="protein sequence ID" value="WVZ17121.1"/>
    <property type="molecule type" value="Genomic_DNA"/>
</dbReference>
<evidence type="ECO:0000313" key="10">
    <source>
        <dbReference type="Proteomes" id="UP001374535"/>
    </source>
</evidence>
<feature type="transmembrane region" description="Helical" evidence="6">
    <location>
        <begin position="31"/>
        <end position="49"/>
    </location>
</feature>
<reference evidence="9 10" key="1">
    <citation type="journal article" date="2023" name="Life. Sci Alliance">
        <title>Evolutionary insights into 3D genome organization and epigenetic landscape of Vigna mungo.</title>
        <authorList>
            <person name="Junaid A."/>
            <person name="Singh B."/>
            <person name="Bhatia S."/>
        </authorList>
    </citation>
    <scope>NUCLEOTIDE SEQUENCE [LARGE SCALE GENOMIC DNA]</scope>
    <source>
        <strain evidence="9">Urdbean</strain>
    </source>
</reference>
<dbReference type="Pfam" id="PF07333">
    <property type="entry name" value="SLR1-BP"/>
    <property type="match status" value="1"/>
</dbReference>
<evidence type="ECO:0000256" key="3">
    <source>
        <dbReference type="ARBA" id="ARBA00022577"/>
    </source>
</evidence>
<evidence type="ECO:0000256" key="5">
    <source>
        <dbReference type="ARBA" id="ARBA00023157"/>
    </source>
</evidence>
<keyword evidence="4" id="KW-0611">Plant defense</keyword>
<accession>A0AAQ3NV62</accession>
<keyword evidence="6" id="KW-0812">Transmembrane</keyword>
<evidence type="ECO:0000256" key="2">
    <source>
        <dbReference type="ARBA" id="ARBA00022529"/>
    </source>
</evidence>
<evidence type="ECO:0000256" key="4">
    <source>
        <dbReference type="ARBA" id="ARBA00022821"/>
    </source>
</evidence>
<evidence type="ECO:0000313" key="9">
    <source>
        <dbReference type="EMBL" id="WVZ17126.1"/>
    </source>
</evidence>
<dbReference type="Proteomes" id="UP001374535">
    <property type="component" value="Chromosome 3"/>
</dbReference>
<organism evidence="9 10">
    <name type="scientific">Vigna mungo</name>
    <name type="common">Black gram</name>
    <name type="synonym">Phaseolus mungo</name>
    <dbReference type="NCBI Taxonomy" id="3915"/>
    <lineage>
        <taxon>Eukaryota</taxon>
        <taxon>Viridiplantae</taxon>
        <taxon>Streptophyta</taxon>
        <taxon>Embryophyta</taxon>
        <taxon>Tracheophyta</taxon>
        <taxon>Spermatophyta</taxon>
        <taxon>Magnoliopsida</taxon>
        <taxon>eudicotyledons</taxon>
        <taxon>Gunneridae</taxon>
        <taxon>Pentapetalae</taxon>
        <taxon>rosids</taxon>
        <taxon>fabids</taxon>
        <taxon>Fabales</taxon>
        <taxon>Fabaceae</taxon>
        <taxon>Papilionoideae</taxon>
        <taxon>50 kb inversion clade</taxon>
        <taxon>NPAAA clade</taxon>
        <taxon>indigoferoid/millettioid clade</taxon>
        <taxon>Phaseoleae</taxon>
        <taxon>Vigna</taxon>
    </lineage>
</organism>
<dbReference type="PANTHER" id="PTHR33830:SF21">
    <property type="entry name" value="DEFENSIN-LIKE PROTEIN 165-RELATED"/>
    <property type="match status" value="1"/>
</dbReference>
<keyword evidence="10" id="KW-1185">Reference proteome</keyword>